<dbReference type="OrthoDB" id="8037262at2759"/>
<reference evidence="1" key="1">
    <citation type="submission" date="2018-11" db="EMBL/GenBank/DDBJ databases">
        <authorList>
            <consortium name="Pathogen Informatics"/>
        </authorList>
    </citation>
    <scope>NUCLEOTIDE SEQUENCE</scope>
</reference>
<evidence type="ECO:0000313" key="1">
    <source>
        <dbReference type="EMBL" id="VEL12817.1"/>
    </source>
</evidence>
<name>A0A448WIZ2_9PLAT</name>
<dbReference type="EMBL" id="CAAALY010015930">
    <property type="protein sequence ID" value="VEL12817.1"/>
    <property type="molecule type" value="Genomic_DNA"/>
</dbReference>
<comment type="caution">
    <text evidence="1">The sequence shown here is derived from an EMBL/GenBank/DDBJ whole genome shotgun (WGS) entry which is preliminary data.</text>
</comment>
<dbReference type="Proteomes" id="UP000784294">
    <property type="component" value="Unassembled WGS sequence"/>
</dbReference>
<gene>
    <name evidence="1" type="ORF">PXEA_LOCUS6257</name>
</gene>
<keyword evidence="2" id="KW-1185">Reference proteome</keyword>
<protein>
    <submittedName>
        <fullName evidence="1">Uncharacterized protein</fullName>
    </submittedName>
</protein>
<proteinExistence type="predicted"/>
<dbReference type="AlphaFoldDB" id="A0A448WIZ2"/>
<sequence length="115" mass="13498">MDTKRSELAEHIARTRNEINWRATERRTQYGDSKRKQKFRKANDILGEKNLMNRRLEEGKVSEWLACQAPILHCRSSTPAEGVHMTDARSKLQSTLDENNFCKARLCKIQWKPQL</sequence>
<evidence type="ECO:0000313" key="2">
    <source>
        <dbReference type="Proteomes" id="UP000784294"/>
    </source>
</evidence>
<accession>A0A448WIZ2</accession>
<organism evidence="1 2">
    <name type="scientific">Protopolystoma xenopodis</name>
    <dbReference type="NCBI Taxonomy" id="117903"/>
    <lineage>
        <taxon>Eukaryota</taxon>
        <taxon>Metazoa</taxon>
        <taxon>Spiralia</taxon>
        <taxon>Lophotrochozoa</taxon>
        <taxon>Platyhelminthes</taxon>
        <taxon>Monogenea</taxon>
        <taxon>Polyopisthocotylea</taxon>
        <taxon>Polystomatidea</taxon>
        <taxon>Polystomatidae</taxon>
        <taxon>Protopolystoma</taxon>
    </lineage>
</organism>